<dbReference type="Proteomes" id="UP000199110">
    <property type="component" value="Unassembled WGS sequence"/>
</dbReference>
<dbReference type="AlphaFoldDB" id="A0A1I3M4D5"/>
<dbReference type="CDD" id="cd17511">
    <property type="entry name" value="YbjN_AmyR-like"/>
    <property type="match status" value="1"/>
</dbReference>
<name>A0A1I3M4D5_9RHOB</name>
<dbReference type="InterPro" id="IPR019660">
    <property type="entry name" value="Put_sensory_transdc_reg_YbjN"/>
</dbReference>
<protein>
    <submittedName>
        <fullName evidence="2">Putative sensory transduction regulator</fullName>
    </submittedName>
</protein>
<sequence>MKKLLTVLATVAPIATPVFAQNMISASDPEGVMRAMQQVGYLATMGVDDLGDPKISSKVSESNFSVYFYGCNNGTECTSIQFSSGYDLEVPMNAKRINDWNRENRFARAFVDDTGDPFIRMDIVMAPPGVSVESLEFDLDFWRILVEDFEDFIDW</sequence>
<organism evidence="2 3">
    <name type="scientific">Jannaschia pohangensis</name>
    <dbReference type="NCBI Taxonomy" id="390807"/>
    <lineage>
        <taxon>Bacteria</taxon>
        <taxon>Pseudomonadati</taxon>
        <taxon>Pseudomonadota</taxon>
        <taxon>Alphaproteobacteria</taxon>
        <taxon>Rhodobacterales</taxon>
        <taxon>Roseobacteraceae</taxon>
        <taxon>Jannaschia</taxon>
    </lineage>
</organism>
<evidence type="ECO:0000313" key="3">
    <source>
        <dbReference type="Proteomes" id="UP000199110"/>
    </source>
</evidence>
<dbReference type="STRING" id="390807.SAMN04488095_1727"/>
<dbReference type="RefSeq" id="WP_175484838.1">
    <property type="nucleotide sequence ID" value="NZ_FORA01000002.1"/>
</dbReference>
<keyword evidence="1" id="KW-0732">Signal</keyword>
<accession>A0A1I3M4D5</accession>
<feature type="chain" id="PRO_5011784851" evidence="1">
    <location>
        <begin position="21"/>
        <end position="155"/>
    </location>
</feature>
<gene>
    <name evidence="2" type="ORF">SAMN04488095_1727</name>
</gene>
<dbReference type="EMBL" id="FORA01000002">
    <property type="protein sequence ID" value="SFI91822.1"/>
    <property type="molecule type" value="Genomic_DNA"/>
</dbReference>
<dbReference type="Pfam" id="PF10722">
    <property type="entry name" value="YbjN"/>
    <property type="match status" value="1"/>
</dbReference>
<reference evidence="2 3" key="1">
    <citation type="submission" date="2016-10" db="EMBL/GenBank/DDBJ databases">
        <authorList>
            <person name="de Groot N.N."/>
        </authorList>
    </citation>
    <scope>NUCLEOTIDE SEQUENCE [LARGE SCALE GENOMIC DNA]</scope>
    <source>
        <strain evidence="2 3">DSM 19073</strain>
    </source>
</reference>
<proteinExistence type="predicted"/>
<keyword evidence="3" id="KW-1185">Reference proteome</keyword>
<feature type="signal peptide" evidence="1">
    <location>
        <begin position="1"/>
        <end position="20"/>
    </location>
</feature>
<evidence type="ECO:0000256" key="1">
    <source>
        <dbReference type="SAM" id="SignalP"/>
    </source>
</evidence>
<evidence type="ECO:0000313" key="2">
    <source>
        <dbReference type="EMBL" id="SFI91822.1"/>
    </source>
</evidence>